<evidence type="ECO:0000313" key="1">
    <source>
        <dbReference type="EMBL" id="VTP83390.1"/>
    </source>
</evidence>
<gene>
    <name evidence="1" type="primary">fdoI_1</name>
    <name evidence="1" type="ORF">NCTC13032_07334</name>
</gene>
<name>A0A4U9J048_9ENTR</name>
<dbReference type="AlphaFoldDB" id="A0A4U9J048"/>
<sequence>MKRRDTIVRYTAPERINHWVTAFCFMLAR</sequence>
<evidence type="ECO:0000313" key="2">
    <source>
        <dbReference type="Proteomes" id="UP000310719"/>
    </source>
</evidence>
<dbReference type="SUPFAM" id="SSF81342">
    <property type="entry name" value="Transmembrane di-heme cytochromes"/>
    <property type="match status" value="1"/>
</dbReference>
<dbReference type="GO" id="GO:0022904">
    <property type="term" value="P:respiratory electron transport chain"/>
    <property type="evidence" value="ECO:0007669"/>
    <property type="project" value="InterPro"/>
</dbReference>
<dbReference type="GO" id="GO:0016020">
    <property type="term" value="C:membrane"/>
    <property type="evidence" value="ECO:0007669"/>
    <property type="project" value="InterPro"/>
</dbReference>
<protein>
    <submittedName>
        <fullName evidence="1">Formate dehydrogenase-O subunit gamma</fullName>
    </submittedName>
</protein>
<dbReference type="EMBL" id="LR590464">
    <property type="protein sequence ID" value="VTP83390.1"/>
    <property type="molecule type" value="Genomic_DNA"/>
</dbReference>
<proteinExistence type="predicted"/>
<accession>A0A4U9J048</accession>
<organism evidence="1 2">
    <name type="scientific">Leclercia adecarboxylata</name>
    <dbReference type="NCBI Taxonomy" id="83655"/>
    <lineage>
        <taxon>Bacteria</taxon>
        <taxon>Pseudomonadati</taxon>
        <taxon>Pseudomonadota</taxon>
        <taxon>Gammaproteobacteria</taxon>
        <taxon>Enterobacterales</taxon>
        <taxon>Enterobacteriaceae</taxon>
        <taxon>Leclercia</taxon>
    </lineage>
</organism>
<dbReference type="Proteomes" id="UP000310719">
    <property type="component" value="Chromosome"/>
</dbReference>
<reference evidence="1 2" key="1">
    <citation type="submission" date="2019-05" db="EMBL/GenBank/DDBJ databases">
        <authorList>
            <consortium name="Pathogen Informatics"/>
        </authorList>
    </citation>
    <scope>NUCLEOTIDE SEQUENCE [LARGE SCALE GENOMIC DNA]</scope>
    <source>
        <strain evidence="1 2">NCTC13032</strain>
    </source>
</reference>
<dbReference type="InterPro" id="IPR016174">
    <property type="entry name" value="Di-haem_cyt_TM"/>
</dbReference>